<dbReference type="Proteomes" id="UP000002729">
    <property type="component" value="Unassembled WGS sequence"/>
</dbReference>
<keyword evidence="6 12" id="KW-0547">Nucleotide-binding</keyword>
<feature type="transmembrane region" description="Helical" evidence="12">
    <location>
        <begin position="217"/>
        <end position="243"/>
    </location>
</feature>
<evidence type="ECO:0000256" key="1">
    <source>
        <dbReference type="ARBA" id="ARBA00004141"/>
    </source>
</evidence>
<dbReference type="PROSITE" id="PS00154">
    <property type="entry name" value="ATPASE_E1_E2"/>
    <property type="match status" value="1"/>
</dbReference>
<gene>
    <name evidence="14" type="ORF">AURANDRAFT_29805</name>
</gene>
<feature type="transmembrane region" description="Helical" evidence="12">
    <location>
        <begin position="779"/>
        <end position="797"/>
    </location>
</feature>
<dbReference type="InterPro" id="IPR001757">
    <property type="entry name" value="P_typ_ATPase"/>
</dbReference>
<evidence type="ECO:0000256" key="8">
    <source>
        <dbReference type="ARBA" id="ARBA00022842"/>
    </source>
</evidence>
<keyword evidence="5" id="KW-0479">Metal-binding</keyword>
<evidence type="ECO:0000256" key="11">
    <source>
        <dbReference type="ARBA" id="ARBA00023136"/>
    </source>
</evidence>
<evidence type="ECO:0000256" key="5">
    <source>
        <dbReference type="ARBA" id="ARBA00022723"/>
    </source>
</evidence>
<evidence type="ECO:0000313" key="14">
    <source>
        <dbReference type="EMBL" id="EGB06111.1"/>
    </source>
</evidence>
<keyword evidence="12" id="KW-0406">Ion transport</keyword>
<evidence type="ECO:0000256" key="12">
    <source>
        <dbReference type="RuleBase" id="RU362083"/>
    </source>
</evidence>
<feature type="transmembrane region" description="Helical" evidence="12">
    <location>
        <begin position="748"/>
        <end position="767"/>
    </location>
</feature>
<feature type="transmembrane region" description="Helical" evidence="12">
    <location>
        <begin position="673"/>
        <end position="694"/>
    </location>
</feature>
<evidence type="ECO:0000256" key="10">
    <source>
        <dbReference type="ARBA" id="ARBA00022989"/>
    </source>
</evidence>
<organism evidence="15">
    <name type="scientific">Aureococcus anophagefferens</name>
    <name type="common">Harmful bloom alga</name>
    <dbReference type="NCBI Taxonomy" id="44056"/>
    <lineage>
        <taxon>Eukaryota</taxon>
        <taxon>Sar</taxon>
        <taxon>Stramenopiles</taxon>
        <taxon>Ochrophyta</taxon>
        <taxon>Pelagophyceae</taxon>
        <taxon>Pelagomonadales</taxon>
        <taxon>Pelagomonadaceae</taxon>
        <taxon>Aureococcus</taxon>
    </lineage>
</organism>
<dbReference type="InterPro" id="IPR059000">
    <property type="entry name" value="ATPase_P-type_domA"/>
</dbReference>
<dbReference type="SFLD" id="SFLDF00027">
    <property type="entry name" value="p-type_atpase"/>
    <property type="match status" value="1"/>
</dbReference>
<evidence type="ECO:0000313" key="15">
    <source>
        <dbReference type="Proteomes" id="UP000002729"/>
    </source>
</evidence>
<dbReference type="PANTHER" id="PTHR42861">
    <property type="entry name" value="CALCIUM-TRANSPORTING ATPASE"/>
    <property type="match status" value="1"/>
</dbReference>
<evidence type="ECO:0000256" key="6">
    <source>
        <dbReference type="ARBA" id="ARBA00022741"/>
    </source>
</evidence>
<dbReference type="InParanoid" id="F0YFI8"/>
<evidence type="ECO:0000256" key="9">
    <source>
        <dbReference type="ARBA" id="ARBA00022967"/>
    </source>
</evidence>
<dbReference type="GO" id="GO:0008553">
    <property type="term" value="F:P-type proton-exporting transporter activity"/>
    <property type="evidence" value="ECO:0007669"/>
    <property type="project" value="UniProtKB-UniRule"/>
</dbReference>
<dbReference type="PRINTS" id="PR00120">
    <property type="entry name" value="HATPASE"/>
</dbReference>
<dbReference type="OMA" id="GHFELVM"/>
<dbReference type="InterPro" id="IPR023298">
    <property type="entry name" value="ATPase_P-typ_TM_dom_sf"/>
</dbReference>
<proteinExistence type="inferred from homology"/>
<dbReference type="FunFam" id="3.40.50.1000:FF:000211">
    <property type="entry name" value="Plasma membrane ATPase"/>
    <property type="match status" value="1"/>
</dbReference>
<protein>
    <recommendedName>
        <fullName evidence="12">Plasma membrane ATPase</fullName>
        <ecNumber evidence="12">7.1.2.1</ecNumber>
    </recommendedName>
</protein>
<keyword evidence="15" id="KW-1185">Reference proteome</keyword>
<comment type="catalytic activity">
    <reaction evidence="12">
        <text>ATP + H2O + H(+)(in) = ADP + phosphate + 2 H(+)(out)</text>
        <dbReference type="Rhea" id="RHEA:20852"/>
        <dbReference type="ChEBI" id="CHEBI:15377"/>
        <dbReference type="ChEBI" id="CHEBI:15378"/>
        <dbReference type="ChEBI" id="CHEBI:30616"/>
        <dbReference type="ChEBI" id="CHEBI:43474"/>
        <dbReference type="ChEBI" id="CHEBI:456216"/>
        <dbReference type="EC" id="7.1.2.1"/>
    </reaction>
</comment>
<dbReference type="EC" id="7.1.2.1" evidence="12"/>
<dbReference type="InterPro" id="IPR008250">
    <property type="entry name" value="ATPase_P-typ_transduc_dom_A_sf"/>
</dbReference>
<keyword evidence="10 12" id="KW-1133">Transmembrane helix</keyword>
<dbReference type="NCBIfam" id="TIGR01494">
    <property type="entry name" value="ATPase_P-type"/>
    <property type="match status" value="2"/>
</dbReference>
<dbReference type="InterPro" id="IPR023214">
    <property type="entry name" value="HAD_sf"/>
</dbReference>
<dbReference type="Gene3D" id="2.70.150.10">
    <property type="entry name" value="Calcium-transporting ATPase, cytoplasmic transduction domain A"/>
    <property type="match status" value="1"/>
</dbReference>
<dbReference type="PRINTS" id="PR00119">
    <property type="entry name" value="CATATPASE"/>
</dbReference>
<dbReference type="Gene3D" id="3.40.1110.10">
    <property type="entry name" value="Calcium-transporting ATPase, cytoplasmic domain N"/>
    <property type="match status" value="1"/>
</dbReference>
<keyword evidence="12" id="KW-0375">Hydrogen ion transport</keyword>
<dbReference type="AlphaFoldDB" id="F0YFI8"/>
<feature type="non-terminal residue" evidence="14">
    <location>
        <position position="1"/>
    </location>
</feature>
<dbReference type="Pfam" id="PF00702">
    <property type="entry name" value="Hydrolase"/>
    <property type="match status" value="1"/>
</dbReference>
<dbReference type="SUPFAM" id="SSF56784">
    <property type="entry name" value="HAD-like"/>
    <property type="match status" value="1"/>
</dbReference>
<dbReference type="FunFam" id="3.40.1110.10:FF:000005">
    <property type="entry name" value="Plasma membrane ATPase"/>
    <property type="match status" value="1"/>
</dbReference>
<dbReference type="SUPFAM" id="SSF81653">
    <property type="entry name" value="Calcium ATPase, transduction domain A"/>
    <property type="match status" value="1"/>
</dbReference>
<dbReference type="InterPro" id="IPR044492">
    <property type="entry name" value="P_typ_ATPase_HD_dom"/>
</dbReference>
<feature type="transmembrane region" description="Helical" evidence="12">
    <location>
        <begin position="192"/>
        <end position="211"/>
    </location>
</feature>
<dbReference type="Gene3D" id="3.40.50.1000">
    <property type="entry name" value="HAD superfamily/HAD-like"/>
    <property type="match status" value="1"/>
</dbReference>
<feature type="domain" description="P-type ATPase A" evidence="13">
    <location>
        <begin position="72"/>
        <end position="172"/>
    </location>
</feature>
<dbReference type="SUPFAM" id="SSF81665">
    <property type="entry name" value="Calcium ATPase, transmembrane domain M"/>
    <property type="match status" value="1"/>
</dbReference>
<evidence type="ECO:0000256" key="7">
    <source>
        <dbReference type="ARBA" id="ARBA00022840"/>
    </source>
</evidence>
<evidence type="ECO:0000256" key="2">
    <source>
        <dbReference type="ARBA" id="ARBA00008804"/>
    </source>
</evidence>
<feature type="transmembrane region" description="Helical" evidence="12">
    <location>
        <begin position="588"/>
        <end position="611"/>
    </location>
</feature>
<dbReference type="InterPro" id="IPR006534">
    <property type="entry name" value="P-type_ATPase_IIIA"/>
</dbReference>
<feature type="transmembrane region" description="Helical" evidence="12">
    <location>
        <begin position="714"/>
        <end position="736"/>
    </location>
</feature>
<accession>F0YFI8</accession>
<comment type="similarity">
    <text evidence="2 12">Belongs to the cation transport ATPase (P-type) (TC 3.A.3) family. Type IIIA subfamily.</text>
</comment>
<reference evidence="14 15" key="1">
    <citation type="journal article" date="2011" name="Proc. Natl. Acad. Sci. U.S.A.">
        <title>Niche of harmful alga Aureococcus anophagefferens revealed through ecogenomics.</title>
        <authorList>
            <person name="Gobler C.J."/>
            <person name="Berry D.L."/>
            <person name="Dyhrman S.T."/>
            <person name="Wilhelm S.W."/>
            <person name="Salamov A."/>
            <person name="Lobanov A.V."/>
            <person name="Zhang Y."/>
            <person name="Collier J.L."/>
            <person name="Wurch L.L."/>
            <person name="Kustka A.B."/>
            <person name="Dill B.D."/>
            <person name="Shah M."/>
            <person name="VerBerkmoes N.C."/>
            <person name="Kuo A."/>
            <person name="Terry A."/>
            <person name="Pangilinan J."/>
            <person name="Lindquist E.A."/>
            <person name="Lucas S."/>
            <person name="Paulsen I.T."/>
            <person name="Hattenrath-Lehmann T.K."/>
            <person name="Talmage S.C."/>
            <person name="Walker E.A."/>
            <person name="Koch F."/>
            <person name="Burson A.M."/>
            <person name="Marcoval M.A."/>
            <person name="Tang Y.Z."/>
            <person name="Lecleir G.R."/>
            <person name="Coyne K.J."/>
            <person name="Berg G.M."/>
            <person name="Bertrand E.M."/>
            <person name="Saito M.A."/>
            <person name="Gladyshev V.N."/>
            <person name="Grigoriev I.V."/>
        </authorList>
    </citation>
    <scope>NUCLEOTIDE SEQUENCE [LARGE SCALE GENOMIC DNA]</scope>
    <source>
        <strain evidence="15">CCMP 1984</strain>
    </source>
</reference>
<dbReference type="EMBL" id="GL833136">
    <property type="protein sequence ID" value="EGB06111.1"/>
    <property type="molecule type" value="Genomic_DNA"/>
</dbReference>
<dbReference type="GO" id="GO:0046872">
    <property type="term" value="F:metal ion binding"/>
    <property type="evidence" value="ECO:0007669"/>
    <property type="project" value="UniProtKB-KW"/>
</dbReference>
<dbReference type="Gene3D" id="1.20.1110.10">
    <property type="entry name" value="Calcium-transporting ATPase, transmembrane domain"/>
    <property type="match status" value="1"/>
</dbReference>
<dbReference type="GO" id="GO:0005524">
    <property type="term" value="F:ATP binding"/>
    <property type="evidence" value="ECO:0007669"/>
    <property type="project" value="UniProtKB-UniRule"/>
</dbReference>
<dbReference type="KEGG" id="aaf:AURANDRAFT_29805"/>
<keyword evidence="11 12" id="KW-0472">Membrane</keyword>
<evidence type="ECO:0000259" key="13">
    <source>
        <dbReference type="Pfam" id="PF00122"/>
    </source>
</evidence>
<dbReference type="GO" id="GO:0120029">
    <property type="term" value="P:proton export across plasma membrane"/>
    <property type="evidence" value="ECO:0007669"/>
    <property type="project" value="UniProtKB-UniRule"/>
</dbReference>
<dbReference type="GO" id="GO:0016887">
    <property type="term" value="F:ATP hydrolysis activity"/>
    <property type="evidence" value="ECO:0007669"/>
    <property type="project" value="InterPro"/>
</dbReference>
<keyword evidence="9 12" id="KW-1278">Translocase</keyword>
<dbReference type="RefSeq" id="XP_009039067.1">
    <property type="nucleotide sequence ID" value="XM_009040819.1"/>
</dbReference>
<sequence length="867" mass="93014">LEEKKVHPLVKLAYNFVSPMALMIWAAIVIEGIMLDWADVGVLLALQILNAVVGWYEDLKAGDAVAALKASLKAHASVKRGGTYKTIDGAEVVVGDVVVLHAGGAVPADCRLAPGAKELEIDQAALTGESMPVKMGPGCEPKMGSNCVRGEAEAVVVATGSQTFFGKTASMINKVQQTSHFDDVIMAITRSMLLASSVLVAISLVVLVCSGESWLEALAFAVVLLVASIPIALPVVSVTTMALGSRSLARKEAIVTRLSSIEEVAGMNVLCSDKTGTLTLNKMVLQDELPIFTPGYGKRDVLVHAALAAKWREPPKDALDTLVLGAADLDRCDAFDQPEYVPFDPRTKRTEATLVDKGSQETFKCSKGAPHVILALAEPPAAVRAAVEAEIETLSARGVRSLAVARTKPGDASRWDLLGILTFLDPPRPDTAATIARAEQLGVGVKMITGDHKAIAVDMAKQLKMGCRIEGAEGLPEFDVESGEIPQDLGDRYGAMIEAADGFAGVFPEHKFLIVEALQQRGYMVGMTGDGVNDAPALKKAGVGIAVSGSTDAARAASDIVLTNDGLSTIVDAIVISRTIFQRMKNYVVYRVACTTQLLLFFFITVCFVHPTGYGGWDDDTLDDEAQPPKVFKLPVVVLVLITILNDGTIISIAYDAVKPSKFPEKWRMPQTFAIAFILGGVACVSSLLLLHVMLDSRSDGSVWRGFGLPALSYGQLMCAMYLKISVSDFLTVFSARTRGPFWSRAPGTFLFAAAFVATFLSTVISLAWPKKSDGMEPIGAEVVVAVWAFDVAFFLLQDLSKVLFIKAINSYTGENEDDHKIDDGEEPPESIVAAYRRAKHKIWKTKGADQTHYQNLSIQDDFADTV</sequence>
<comment type="subcellular location">
    <subcellularLocation>
        <location evidence="12">Cell membrane</location>
        <topology evidence="12">Multi-pass membrane protein</topology>
    </subcellularLocation>
    <subcellularLocation>
        <location evidence="1">Membrane</location>
        <topology evidence="1">Multi-pass membrane protein</topology>
    </subcellularLocation>
</comment>
<dbReference type="SFLD" id="SFLDS00003">
    <property type="entry name" value="Haloacid_Dehalogenase"/>
    <property type="match status" value="1"/>
</dbReference>
<evidence type="ECO:0000256" key="3">
    <source>
        <dbReference type="ARBA" id="ARBA00022553"/>
    </source>
</evidence>
<dbReference type="InterPro" id="IPR018303">
    <property type="entry name" value="ATPase_P-typ_P_site"/>
</dbReference>
<keyword evidence="8 12" id="KW-0460">Magnesium</keyword>
<feature type="transmembrane region" description="Helical" evidence="12">
    <location>
        <begin position="631"/>
        <end position="653"/>
    </location>
</feature>
<keyword evidence="7 12" id="KW-0067">ATP-binding</keyword>
<dbReference type="GO" id="GO:0005886">
    <property type="term" value="C:plasma membrane"/>
    <property type="evidence" value="ECO:0007669"/>
    <property type="project" value="UniProtKB-SubCell"/>
</dbReference>
<evidence type="ECO:0000256" key="4">
    <source>
        <dbReference type="ARBA" id="ARBA00022692"/>
    </source>
</evidence>
<keyword evidence="12" id="KW-0813">Transport</keyword>
<feature type="transmembrane region" description="Helical" evidence="12">
    <location>
        <begin position="12"/>
        <end position="34"/>
    </location>
</feature>
<dbReference type="GeneID" id="20220783"/>
<dbReference type="eggNOG" id="KOG0205">
    <property type="taxonomic scope" value="Eukaryota"/>
</dbReference>
<dbReference type="Pfam" id="PF00122">
    <property type="entry name" value="E1-E2_ATPase"/>
    <property type="match status" value="1"/>
</dbReference>
<feature type="transmembrane region" description="Helical" evidence="12">
    <location>
        <begin position="40"/>
        <end position="56"/>
    </location>
</feature>
<keyword evidence="4 12" id="KW-0812">Transmembrane</keyword>
<name>F0YFI8_AURAN</name>
<dbReference type="InterPro" id="IPR036412">
    <property type="entry name" value="HAD-like_sf"/>
</dbReference>
<dbReference type="NCBIfam" id="TIGR01647">
    <property type="entry name" value="ATPase-IIIA_H"/>
    <property type="match status" value="1"/>
</dbReference>
<dbReference type="OrthoDB" id="116380at2759"/>
<dbReference type="SFLD" id="SFLDG00002">
    <property type="entry name" value="C1.7:_P-type_atpase_like"/>
    <property type="match status" value="1"/>
</dbReference>
<dbReference type="InterPro" id="IPR023299">
    <property type="entry name" value="ATPase_P-typ_cyto_dom_N"/>
</dbReference>
<dbReference type="FunFam" id="2.70.150.10:FF:000042">
    <property type="entry name" value="Plasma membrane ATPase"/>
    <property type="match status" value="1"/>
</dbReference>
<keyword evidence="3" id="KW-0597">Phosphoprotein</keyword>